<evidence type="ECO:0000256" key="9">
    <source>
        <dbReference type="ARBA" id="ARBA00022723"/>
    </source>
</evidence>
<evidence type="ECO:0000256" key="10">
    <source>
        <dbReference type="ARBA" id="ARBA00022914"/>
    </source>
</evidence>
<evidence type="ECO:0000313" key="16">
    <source>
        <dbReference type="EMBL" id="MDX8480685.1"/>
    </source>
</evidence>
<gene>
    <name evidence="16" type="ORF">RFN28_19760</name>
</gene>
<evidence type="ECO:0000256" key="4">
    <source>
        <dbReference type="ARBA" id="ARBA00022448"/>
    </source>
</evidence>
<sequence length="126" mass="12836">MIGPSPIGSNSTTSRAALSLALGGLSAGLLASACCILPLAFALAGISGAWIAHLTALAPYQPYFLTVAVVSIGLGLWRYRRNEAACLAGSLCANPAYRRSTRCILLVASLIAASAAAVDVYGQLNL</sequence>
<keyword evidence="9" id="KW-0479">Metal-binding</keyword>
<comment type="caution">
    <text evidence="16">The sequence shown here is derived from an EMBL/GenBank/DDBJ whole genome shotgun (WGS) entry which is preliminary data.</text>
</comment>
<keyword evidence="7" id="KW-0997">Cell inner membrane</keyword>
<keyword evidence="10" id="KW-0476">Mercury</keyword>
<evidence type="ECO:0000256" key="13">
    <source>
        <dbReference type="ARBA" id="ARBA00030934"/>
    </source>
</evidence>
<evidence type="ECO:0000256" key="11">
    <source>
        <dbReference type="ARBA" id="ARBA00022989"/>
    </source>
</evidence>
<dbReference type="RefSeq" id="WP_320288997.1">
    <property type="nucleotide sequence ID" value="NZ_JAVIIW010000023.1"/>
</dbReference>
<proteinExistence type="inferred from homology"/>
<keyword evidence="17" id="KW-1185">Reference proteome</keyword>
<evidence type="ECO:0000256" key="12">
    <source>
        <dbReference type="ARBA" id="ARBA00023136"/>
    </source>
</evidence>
<evidence type="ECO:0000256" key="6">
    <source>
        <dbReference type="ARBA" id="ARBA00022475"/>
    </source>
</evidence>
<feature type="transmembrane region" description="Helical" evidence="15">
    <location>
        <begin position="20"/>
        <end position="52"/>
    </location>
</feature>
<organism evidence="16 17">
    <name type="scientific">Mesorhizobium album</name>
    <dbReference type="NCBI Taxonomy" id="3072314"/>
    <lineage>
        <taxon>Bacteria</taxon>
        <taxon>Pseudomonadati</taxon>
        <taxon>Pseudomonadota</taxon>
        <taxon>Alphaproteobacteria</taxon>
        <taxon>Hyphomicrobiales</taxon>
        <taxon>Phyllobacteriaceae</taxon>
        <taxon>Mesorhizobium</taxon>
    </lineage>
</organism>
<dbReference type="Pfam" id="PF02411">
    <property type="entry name" value="MerT"/>
    <property type="match status" value="1"/>
</dbReference>
<feature type="transmembrane region" description="Helical" evidence="15">
    <location>
        <begin position="58"/>
        <end position="77"/>
    </location>
</feature>
<reference evidence="16 17" key="1">
    <citation type="submission" date="2023-08" db="EMBL/GenBank/DDBJ databases">
        <title>Implementing the SeqCode for naming new Mesorhizobium species isolated from Vachellia karroo root nodules.</title>
        <authorList>
            <person name="Van Lill M."/>
        </authorList>
    </citation>
    <scope>NUCLEOTIDE SEQUENCE [LARGE SCALE GENOMIC DNA]</scope>
    <source>
        <strain evidence="16 17">VK24D</strain>
    </source>
</reference>
<keyword evidence="5" id="KW-0475">Mercuric resistance</keyword>
<comment type="similarity">
    <text evidence="2">Belongs to the MerT family.</text>
</comment>
<comment type="function">
    <text evidence="14">Involved in mercury resistance. Probably transfers a mercuric ion from the periplasmic Hg(2+)-binding protein MerP to the cytoplasmic mercuric reductase MerA.</text>
</comment>
<evidence type="ECO:0000256" key="3">
    <source>
        <dbReference type="ARBA" id="ARBA00017053"/>
    </source>
</evidence>
<protein>
    <recommendedName>
        <fullName evidence="3">Mercuric transport protein MerT</fullName>
    </recommendedName>
    <alternativeName>
        <fullName evidence="13">Mercury ion transport protein</fullName>
    </alternativeName>
</protein>
<keyword evidence="11 15" id="KW-1133">Transmembrane helix</keyword>
<keyword evidence="12 15" id="KW-0472">Membrane</keyword>
<evidence type="ECO:0000256" key="8">
    <source>
        <dbReference type="ARBA" id="ARBA00022692"/>
    </source>
</evidence>
<evidence type="ECO:0000256" key="14">
    <source>
        <dbReference type="ARBA" id="ARBA00045720"/>
    </source>
</evidence>
<name>A0ABU4Y165_9HYPH</name>
<evidence type="ECO:0000256" key="7">
    <source>
        <dbReference type="ARBA" id="ARBA00022519"/>
    </source>
</evidence>
<evidence type="ECO:0000256" key="15">
    <source>
        <dbReference type="SAM" id="Phobius"/>
    </source>
</evidence>
<dbReference type="InterPro" id="IPR003457">
    <property type="entry name" value="Transprt_MerT"/>
</dbReference>
<evidence type="ECO:0000313" key="17">
    <source>
        <dbReference type="Proteomes" id="UP001287059"/>
    </source>
</evidence>
<accession>A0ABU4Y165</accession>
<feature type="transmembrane region" description="Helical" evidence="15">
    <location>
        <begin position="103"/>
        <end position="124"/>
    </location>
</feature>
<evidence type="ECO:0000256" key="1">
    <source>
        <dbReference type="ARBA" id="ARBA00004429"/>
    </source>
</evidence>
<keyword evidence="8 15" id="KW-0812">Transmembrane</keyword>
<keyword evidence="4" id="KW-0813">Transport</keyword>
<evidence type="ECO:0000256" key="5">
    <source>
        <dbReference type="ARBA" id="ARBA00022466"/>
    </source>
</evidence>
<keyword evidence="6" id="KW-1003">Cell membrane</keyword>
<dbReference type="Proteomes" id="UP001287059">
    <property type="component" value="Unassembled WGS sequence"/>
</dbReference>
<dbReference type="EMBL" id="JAVIIW010000023">
    <property type="protein sequence ID" value="MDX8480685.1"/>
    <property type="molecule type" value="Genomic_DNA"/>
</dbReference>
<evidence type="ECO:0000256" key="2">
    <source>
        <dbReference type="ARBA" id="ARBA00008224"/>
    </source>
</evidence>
<comment type="subcellular location">
    <subcellularLocation>
        <location evidence="1">Cell inner membrane</location>
        <topology evidence="1">Multi-pass membrane protein</topology>
    </subcellularLocation>
</comment>